<reference evidence="1 2" key="1">
    <citation type="journal article" date="2019" name="Sci. Rep.">
        <title>Orb-weaving spider Araneus ventricosus genome elucidates the spidroin gene catalogue.</title>
        <authorList>
            <person name="Kono N."/>
            <person name="Nakamura H."/>
            <person name="Ohtoshi R."/>
            <person name="Moran D.A.P."/>
            <person name="Shinohara A."/>
            <person name="Yoshida Y."/>
            <person name="Fujiwara M."/>
            <person name="Mori M."/>
            <person name="Tomita M."/>
            <person name="Arakawa K."/>
        </authorList>
    </citation>
    <scope>NUCLEOTIDE SEQUENCE [LARGE SCALE GENOMIC DNA]</scope>
</reference>
<protein>
    <submittedName>
        <fullName evidence="1">Uncharacterized protein</fullName>
    </submittedName>
</protein>
<comment type="caution">
    <text evidence="1">The sequence shown here is derived from an EMBL/GenBank/DDBJ whole genome shotgun (WGS) entry which is preliminary data.</text>
</comment>
<gene>
    <name evidence="1" type="ORF">AVEN_82246_1</name>
</gene>
<organism evidence="1 2">
    <name type="scientific">Araneus ventricosus</name>
    <name type="common">Orbweaver spider</name>
    <name type="synonym">Epeira ventricosa</name>
    <dbReference type="NCBI Taxonomy" id="182803"/>
    <lineage>
        <taxon>Eukaryota</taxon>
        <taxon>Metazoa</taxon>
        <taxon>Ecdysozoa</taxon>
        <taxon>Arthropoda</taxon>
        <taxon>Chelicerata</taxon>
        <taxon>Arachnida</taxon>
        <taxon>Araneae</taxon>
        <taxon>Araneomorphae</taxon>
        <taxon>Entelegynae</taxon>
        <taxon>Araneoidea</taxon>
        <taxon>Araneidae</taxon>
        <taxon>Araneus</taxon>
    </lineage>
</organism>
<name>A0A4Y2RES0_ARAVE</name>
<accession>A0A4Y2RES0</accession>
<dbReference type="AlphaFoldDB" id="A0A4Y2RES0"/>
<dbReference type="Proteomes" id="UP000499080">
    <property type="component" value="Unassembled WGS sequence"/>
</dbReference>
<evidence type="ECO:0000313" key="2">
    <source>
        <dbReference type="Proteomes" id="UP000499080"/>
    </source>
</evidence>
<evidence type="ECO:0000313" key="1">
    <source>
        <dbReference type="EMBL" id="GBN74193.1"/>
    </source>
</evidence>
<sequence length="82" mass="8767">MRVVTMVCYGKQPSNAESGPPHSGWLFLLVSDGRGGLVVRPRSGPCCRRIPGSKPNFTDPPLYPLSGIVRSLESTSSGIILI</sequence>
<proteinExistence type="predicted"/>
<dbReference type="EMBL" id="BGPR01016805">
    <property type="protein sequence ID" value="GBN74193.1"/>
    <property type="molecule type" value="Genomic_DNA"/>
</dbReference>
<keyword evidence="2" id="KW-1185">Reference proteome</keyword>